<dbReference type="Gene3D" id="3.30.60.20">
    <property type="match status" value="1"/>
</dbReference>
<evidence type="ECO:0000256" key="11">
    <source>
        <dbReference type="PROSITE-ProRule" id="PRU00192"/>
    </source>
</evidence>
<dbReference type="Pfam" id="PF16664">
    <property type="entry name" value="STAC2_u1"/>
    <property type="match status" value="1"/>
</dbReference>
<dbReference type="Pfam" id="PF14604">
    <property type="entry name" value="SH3_9"/>
    <property type="match status" value="1"/>
</dbReference>
<reference evidence="15 16" key="1">
    <citation type="submission" date="2020-03" db="EMBL/GenBank/DDBJ databases">
        <title>Dissostichus mawsoni Genome sequencing and assembly.</title>
        <authorList>
            <person name="Park H."/>
        </authorList>
    </citation>
    <scope>NUCLEOTIDE SEQUENCE [LARGE SCALE GENOMIC DNA]</scope>
    <source>
        <strain evidence="15">DM0001</strain>
        <tissue evidence="15">Muscle</tissue>
    </source>
</reference>
<keyword evidence="6" id="KW-0479">Metal-binding</keyword>
<dbReference type="InterPro" id="IPR036028">
    <property type="entry name" value="SH3-like_dom_sf"/>
</dbReference>
<feature type="region of interest" description="Disordered" evidence="12">
    <location>
        <begin position="134"/>
        <end position="170"/>
    </location>
</feature>
<feature type="domain" description="SH3" evidence="13">
    <location>
        <begin position="210"/>
        <end position="269"/>
    </location>
</feature>
<evidence type="ECO:0000256" key="3">
    <source>
        <dbReference type="ARBA" id="ARBA00022443"/>
    </source>
</evidence>
<evidence type="ECO:0008006" key="17">
    <source>
        <dbReference type="Google" id="ProtNLM"/>
    </source>
</evidence>
<evidence type="ECO:0000256" key="12">
    <source>
        <dbReference type="SAM" id="MobiDB-lite"/>
    </source>
</evidence>
<evidence type="ECO:0000313" key="16">
    <source>
        <dbReference type="Proteomes" id="UP000518266"/>
    </source>
</evidence>
<keyword evidence="7" id="KW-0677">Repeat</keyword>
<dbReference type="OrthoDB" id="9991832at2759"/>
<dbReference type="SUPFAM" id="SSF50044">
    <property type="entry name" value="SH3-domain"/>
    <property type="match status" value="1"/>
</dbReference>
<evidence type="ECO:0000256" key="6">
    <source>
        <dbReference type="ARBA" id="ARBA00022723"/>
    </source>
</evidence>
<comment type="subcellular location">
    <subcellularLocation>
        <location evidence="1">Cell membrane</location>
        <location evidence="1">Sarcolemma</location>
        <topology evidence="1">Peripheral membrane protein</topology>
        <orientation evidence="1">Cytoplasmic side</orientation>
    </subcellularLocation>
    <subcellularLocation>
        <location evidence="2">Cytoplasm</location>
    </subcellularLocation>
</comment>
<dbReference type="InterPro" id="IPR001452">
    <property type="entry name" value="SH3_domain"/>
</dbReference>
<dbReference type="Gene3D" id="2.30.30.40">
    <property type="entry name" value="SH3 Domains"/>
    <property type="match status" value="1"/>
</dbReference>
<dbReference type="Pfam" id="PF07653">
    <property type="entry name" value="SH3_2"/>
    <property type="match status" value="1"/>
</dbReference>
<evidence type="ECO:0000256" key="1">
    <source>
        <dbReference type="ARBA" id="ARBA00004278"/>
    </source>
</evidence>
<dbReference type="GO" id="GO:0044325">
    <property type="term" value="F:transmembrane transporter binding"/>
    <property type="evidence" value="ECO:0007669"/>
    <property type="project" value="TreeGrafter"/>
</dbReference>
<accession>A0A7J5Y736</accession>
<protein>
    <recommendedName>
        <fullName evidence="17">SH3 and cysteine-rich domain-containing protein</fullName>
    </recommendedName>
</protein>
<evidence type="ECO:0000256" key="2">
    <source>
        <dbReference type="ARBA" id="ARBA00004496"/>
    </source>
</evidence>
<evidence type="ECO:0000256" key="7">
    <source>
        <dbReference type="ARBA" id="ARBA00022737"/>
    </source>
</evidence>
<dbReference type="PROSITE" id="PS50081">
    <property type="entry name" value="ZF_DAG_PE_2"/>
    <property type="match status" value="1"/>
</dbReference>
<evidence type="ECO:0000259" key="14">
    <source>
        <dbReference type="PROSITE" id="PS50081"/>
    </source>
</evidence>
<keyword evidence="5" id="KW-0963">Cytoplasm</keyword>
<comment type="caution">
    <text evidence="15">The sequence shown here is derived from an EMBL/GenBank/DDBJ whole genome shotgun (WGS) entry which is preliminary data.</text>
</comment>
<evidence type="ECO:0000256" key="5">
    <source>
        <dbReference type="ARBA" id="ARBA00022490"/>
    </source>
</evidence>
<dbReference type="Proteomes" id="UP000518266">
    <property type="component" value="Unassembled WGS sequence"/>
</dbReference>
<gene>
    <name evidence="15" type="ORF">F7725_008106</name>
</gene>
<dbReference type="GO" id="GO:0005737">
    <property type="term" value="C:cytoplasm"/>
    <property type="evidence" value="ECO:0007669"/>
    <property type="project" value="UniProtKB-SubCell"/>
</dbReference>
<dbReference type="GO" id="GO:0008270">
    <property type="term" value="F:zinc ion binding"/>
    <property type="evidence" value="ECO:0007669"/>
    <property type="project" value="UniProtKB-KW"/>
</dbReference>
<dbReference type="EMBL" id="JAAKFY010000015">
    <property type="protein sequence ID" value="KAF3844943.1"/>
    <property type="molecule type" value="Genomic_DNA"/>
</dbReference>
<feature type="compositionally biased region" description="Polar residues" evidence="12">
    <location>
        <begin position="141"/>
        <end position="153"/>
    </location>
</feature>
<dbReference type="GO" id="GO:0003009">
    <property type="term" value="P:skeletal muscle contraction"/>
    <property type="evidence" value="ECO:0007669"/>
    <property type="project" value="TreeGrafter"/>
</dbReference>
<keyword evidence="4" id="KW-1003">Cell membrane</keyword>
<evidence type="ECO:0000256" key="4">
    <source>
        <dbReference type="ARBA" id="ARBA00022475"/>
    </source>
</evidence>
<dbReference type="InterPro" id="IPR002219">
    <property type="entry name" value="PKC_DAG/PE"/>
</dbReference>
<dbReference type="PROSITE" id="PS50002">
    <property type="entry name" value="SH3"/>
    <property type="match status" value="1"/>
</dbReference>
<dbReference type="SUPFAM" id="SSF57889">
    <property type="entry name" value="Cysteine-rich domain"/>
    <property type="match status" value="1"/>
</dbReference>
<organism evidence="15 16">
    <name type="scientific">Dissostichus mawsoni</name>
    <name type="common">Antarctic cod</name>
    <dbReference type="NCBI Taxonomy" id="36200"/>
    <lineage>
        <taxon>Eukaryota</taxon>
        <taxon>Metazoa</taxon>
        <taxon>Chordata</taxon>
        <taxon>Craniata</taxon>
        <taxon>Vertebrata</taxon>
        <taxon>Euteleostomi</taxon>
        <taxon>Actinopterygii</taxon>
        <taxon>Neopterygii</taxon>
        <taxon>Teleostei</taxon>
        <taxon>Neoteleostei</taxon>
        <taxon>Acanthomorphata</taxon>
        <taxon>Eupercaria</taxon>
        <taxon>Perciformes</taxon>
        <taxon>Notothenioidei</taxon>
        <taxon>Nototheniidae</taxon>
        <taxon>Dissostichus</taxon>
    </lineage>
</organism>
<evidence type="ECO:0000256" key="9">
    <source>
        <dbReference type="ARBA" id="ARBA00022833"/>
    </source>
</evidence>
<keyword evidence="3 11" id="KW-0728">SH3 domain</keyword>
<feature type="domain" description="Phorbol-ester/DAG-type" evidence="14">
    <location>
        <begin position="1"/>
        <end position="60"/>
    </location>
</feature>
<dbReference type="PANTHER" id="PTHR15135:SF3">
    <property type="entry name" value="SH3 AND CYSTEINE-RICH DOMAIN-CONTAINING PROTEIN"/>
    <property type="match status" value="1"/>
</dbReference>
<keyword evidence="10" id="KW-0472">Membrane</keyword>
<dbReference type="InterPro" id="IPR046349">
    <property type="entry name" value="C1-like_sf"/>
</dbReference>
<sequence length="327" mass="36916">MEHIFKKPTFCDVCNHMIVGTTAKHVVFLAGNTAKHGLRCKACKMSLHHKCENGVGQQRCMGKLVRCMTQKSKRHQVTMYHSCHFTPKGFRRYYSSPLLIQEQYGCIKEVMPIACGNKVDPVYEALRFGTSLAQKAKRPSGSESPQRNSTSDLDNVPEEVVAHSSRQELSRKHNDDVFTVIENGNEHYLQPERSPDDLPLEQIHLQQDVLKLNTYVALFSFTPQDSHDLEMSAGDRILVADDSNDDWWKGVIEDRIGYFPAAYVHQAGIEDQVFRCNRAFIGCKEQGQITLKEGQICVSSEGEHSGFIRVASGKKRGFVPCDVLEII</sequence>
<evidence type="ECO:0000256" key="8">
    <source>
        <dbReference type="ARBA" id="ARBA00022771"/>
    </source>
</evidence>
<dbReference type="PANTHER" id="PTHR15135">
    <property type="entry name" value="STAC"/>
    <property type="match status" value="1"/>
</dbReference>
<evidence type="ECO:0000256" key="10">
    <source>
        <dbReference type="ARBA" id="ARBA00023136"/>
    </source>
</evidence>
<keyword evidence="16" id="KW-1185">Reference proteome</keyword>
<dbReference type="Pfam" id="PF00130">
    <property type="entry name" value="C1_1"/>
    <property type="match status" value="1"/>
</dbReference>
<dbReference type="AlphaFoldDB" id="A0A7J5Y736"/>
<dbReference type="GO" id="GO:1903078">
    <property type="term" value="P:positive regulation of protein localization to plasma membrane"/>
    <property type="evidence" value="ECO:0007669"/>
    <property type="project" value="TreeGrafter"/>
</dbReference>
<proteinExistence type="predicted"/>
<dbReference type="FunFam" id="3.30.60.20:FF:000022">
    <property type="entry name" value="SH3 and cysteine-rich domain-containing protein 3 isoform 2"/>
    <property type="match status" value="1"/>
</dbReference>
<evidence type="ECO:0000313" key="15">
    <source>
        <dbReference type="EMBL" id="KAF3844943.1"/>
    </source>
</evidence>
<dbReference type="PRINTS" id="PR00452">
    <property type="entry name" value="SH3DOMAIN"/>
</dbReference>
<evidence type="ECO:0000259" key="13">
    <source>
        <dbReference type="PROSITE" id="PS50002"/>
    </source>
</evidence>
<dbReference type="InterPro" id="IPR039688">
    <property type="entry name" value="STAC1/2/3"/>
</dbReference>
<name>A0A7J5Y736_DISMA</name>
<dbReference type="GO" id="GO:0042383">
    <property type="term" value="C:sarcolemma"/>
    <property type="evidence" value="ECO:0007669"/>
    <property type="project" value="UniProtKB-SubCell"/>
</dbReference>
<keyword evidence="8" id="KW-0863">Zinc-finger</keyword>
<dbReference type="SMART" id="SM00326">
    <property type="entry name" value="SH3"/>
    <property type="match status" value="1"/>
</dbReference>
<keyword evidence="9" id="KW-0862">Zinc</keyword>